<dbReference type="RefSeq" id="WP_108108005.1">
    <property type="nucleotide sequence ID" value="NZ_QASN01000020.1"/>
</dbReference>
<proteinExistence type="predicted"/>
<comment type="caution">
    <text evidence="2">The sequence shown here is derived from an EMBL/GenBank/DDBJ whole genome shotgun (WGS) entry which is preliminary data.</text>
</comment>
<reference evidence="2 3" key="1">
    <citation type="submission" date="2018-04" db="EMBL/GenBank/DDBJ databases">
        <title>Pseudomonas sp. nov., isolated from mangrove soil.</title>
        <authorList>
            <person name="Chen C."/>
        </authorList>
    </citation>
    <scope>NUCLEOTIDE SEQUENCE [LARGE SCALE GENOMIC DNA]</scope>
    <source>
        <strain evidence="2 3">TC-11</strain>
    </source>
</reference>
<keyword evidence="3" id="KW-1185">Reference proteome</keyword>
<sequence length="173" mass="19790">MFEISPFDPEIYRRQTRRIAMLLLLIFAALAMALSTAAVMLFGSAEADNFRWNLGGVLVGLLLTIALVRFKLWSQPWMAPAVYGWRLKRSLMRVTNAMHRVTRGVEAGDPLAMQVLRFYHLGLTQMHQLDGNSSALSQMVREIDAHRERMLALGLDIEQTRFEPSWIETLKKT</sequence>
<evidence type="ECO:0000313" key="2">
    <source>
        <dbReference type="EMBL" id="PTU73561.1"/>
    </source>
</evidence>
<dbReference type="Proteomes" id="UP000244064">
    <property type="component" value="Unassembled WGS sequence"/>
</dbReference>
<dbReference type="EMBL" id="QASN01000020">
    <property type="protein sequence ID" value="PTU73561.1"/>
    <property type="molecule type" value="Genomic_DNA"/>
</dbReference>
<gene>
    <name evidence="2" type="ORF">DBO85_14695</name>
</gene>
<dbReference type="Pfam" id="PF11286">
    <property type="entry name" value="DUF3087"/>
    <property type="match status" value="1"/>
</dbReference>
<dbReference type="InterPro" id="IPR021438">
    <property type="entry name" value="DUF3087"/>
</dbReference>
<feature type="transmembrane region" description="Helical" evidence="1">
    <location>
        <begin position="50"/>
        <end position="68"/>
    </location>
</feature>
<evidence type="ECO:0000256" key="1">
    <source>
        <dbReference type="SAM" id="Phobius"/>
    </source>
</evidence>
<dbReference type="OrthoDB" id="6118461at2"/>
<keyword evidence="1" id="KW-0472">Membrane</keyword>
<evidence type="ECO:0000313" key="3">
    <source>
        <dbReference type="Proteomes" id="UP000244064"/>
    </source>
</evidence>
<organism evidence="2 3">
    <name type="scientific">Pseudomonas mangrovi</name>
    <dbReference type="NCBI Taxonomy" id="2161748"/>
    <lineage>
        <taxon>Bacteria</taxon>
        <taxon>Pseudomonadati</taxon>
        <taxon>Pseudomonadota</taxon>
        <taxon>Gammaproteobacteria</taxon>
        <taxon>Pseudomonadales</taxon>
        <taxon>Pseudomonadaceae</taxon>
        <taxon>Pseudomonas</taxon>
    </lineage>
</organism>
<name>A0A2T5P760_9PSED</name>
<accession>A0A2T5P760</accession>
<feature type="transmembrane region" description="Helical" evidence="1">
    <location>
        <begin position="21"/>
        <end position="44"/>
    </location>
</feature>
<protein>
    <submittedName>
        <fullName evidence="2">DUF3087 domain-containing protein</fullName>
    </submittedName>
</protein>
<keyword evidence="1" id="KW-1133">Transmembrane helix</keyword>
<keyword evidence="1" id="KW-0812">Transmembrane</keyword>
<dbReference type="AlphaFoldDB" id="A0A2T5P760"/>